<dbReference type="GeneID" id="106073902"/>
<organism evidence="1 2">
    <name type="scientific">Biomphalaria glabrata</name>
    <name type="common">Bloodfluke planorb</name>
    <name type="synonym">Freshwater snail</name>
    <dbReference type="NCBI Taxonomy" id="6526"/>
    <lineage>
        <taxon>Eukaryota</taxon>
        <taxon>Metazoa</taxon>
        <taxon>Spiralia</taxon>
        <taxon>Lophotrochozoa</taxon>
        <taxon>Mollusca</taxon>
        <taxon>Gastropoda</taxon>
        <taxon>Heterobranchia</taxon>
        <taxon>Euthyneura</taxon>
        <taxon>Panpulmonata</taxon>
        <taxon>Hygrophila</taxon>
        <taxon>Lymnaeoidea</taxon>
        <taxon>Planorbidae</taxon>
        <taxon>Biomphalaria</taxon>
    </lineage>
</organism>
<dbReference type="InterPro" id="IPR029033">
    <property type="entry name" value="His_PPase_superfam"/>
</dbReference>
<reference evidence="2" key="1">
    <citation type="submission" date="2025-08" db="UniProtKB">
        <authorList>
            <consortium name="RefSeq"/>
        </authorList>
    </citation>
    <scope>IDENTIFICATION</scope>
</reference>
<dbReference type="OMA" id="RISEICS"/>
<evidence type="ECO:0000313" key="2">
    <source>
        <dbReference type="RefSeq" id="XP_055864249.1"/>
    </source>
</evidence>
<dbReference type="Proteomes" id="UP001165740">
    <property type="component" value="Chromosome 13"/>
</dbReference>
<dbReference type="AlphaFoldDB" id="A0A9W2YNL9"/>
<name>A0A9W2YNL9_BIOGL</name>
<dbReference type="Gene3D" id="3.40.50.1240">
    <property type="entry name" value="Phosphoglycerate mutase-like"/>
    <property type="match status" value="1"/>
</dbReference>
<accession>A0A9W2YNL9</accession>
<protein>
    <submittedName>
        <fullName evidence="2">Uncharacterized protein LOC106073902</fullName>
    </submittedName>
</protein>
<gene>
    <name evidence="2" type="primary">LOC106073902</name>
</gene>
<keyword evidence="1" id="KW-1185">Reference proteome</keyword>
<dbReference type="OrthoDB" id="10262962at2759"/>
<proteinExistence type="predicted"/>
<evidence type="ECO:0000313" key="1">
    <source>
        <dbReference type="Proteomes" id="UP001165740"/>
    </source>
</evidence>
<dbReference type="SUPFAM" id="SSF53254">
    <property type="entry name" value="Phosphoglycerate mutase-like"/>
    <property type="match status" value="1"/>
</dbReference>
<sequence>MGCRIRWEFYISTKSGYISAKLKDVLRQCLHVMMLVLVVSSYTMSPSRVDPVHYRPVSPSFAFHPRFSELDPSNFQGAEGTNVFGFDLKKSVIILTPGLVQPPAPVRNHRSLPSDVSDLCNFKKFSKSHISEKVRSYLEMLYLKENTKYRGGKKSGFKVLKPLAQNGETCHSDGLTAVGVSQMIHLGEFLARSYAGKLGSLSGVTSLEGLAETVGDMVLYQSLVAVLHGLLNDKQFVSSDVTKLSSDFTAPNSVKGKVLKYKSELHDYVGWAYKKEGSLFKEIVTSDPEKELPARDIIAYLSNIVHSNTNPGSEADELLGKVDLTLWDIDDLFNKSDTHHGYLASSSFFQMYANHNTYHLRQRIKEFLHLGELEENSPGNNLRLLAVDDLMMLSLLVSLNVTVDKHLAPASRLVLEVFHLSSPGAMSGAPSIQHVQNIVSSQNSKLKDSHAIQKVASSPENKHPTLLSSLYPSAHYPIDYIRILFNGKVITPSLSACSADFLASQGLCNSKHFQPLLSSFLEVNQAKVEL</sequence>
<dbReference type="RefSeq" id="XP_055864249.1">
    <property type="nucleotide sequence ID" value="XM_056008274.1"/>
</dbReference>